<gene>
    <name evidence="1" type="ORF">C0Z19_22090</name>
</gene>
<evidence type="ECO:0000313" key="2">
    <source>
        <dbReference type="Proteomes" id="UP000235347"/>
    </source>
</evidence>
<keyword evidence="2" id="KW-1185">Reference proteome</keyword>
<sequence length="61" mass="6827">MQIHTDLSDWTIAFRFSFPFPAAGAARRIGVCVRTKPAKRSRVSVRSPSLHFFLPVVLRGA</sequence>
<dbReference type="AlphaFoldDB" id="A0A2N7VP42"/>
<protein>
    <submittedName>
        <fullName evidence="1">Uncharacterized protein</fullName>
    </submittedName>
</protein>
<dbReference type="EMBL" id="PNYB01000023">
    <property type="protein sequence ID" value="PMS18939.1"/>
    <property type="molecule type" value="Genomic_DNA"/>
</dbReference>
<organism evidence="1 2">
    <name type="scientific">Trinickia soli</name>
    <dbReference type="NCBI Taxonomy" id="380675"/>
    <lineage>
        <taxon>Bacteria</taxon>
        <taxon>Pseudomonadati</taxon>
        <taxon>Pseudomonadota</taxon>
        <taxon>Betaproteobacteria</taxon>
        <taxon>Burkholderiales</taxon>
        <taxon>Burkholderiaceae</taxon>
        <taxon>Trinickia</taxon>
    </lineage>
</organism>
<accession>A0A2N7VP42</accession>
<name>A0A2N7VP42_9BURK</name>
<proteinExistence type="predicted"/>
<reference evidence="1 2" key="1">
    <citation type="submission" date="2018-01" db="EMBL/GenBank/DDBJ databases">
        <title>Whole genome analyses suggest that Burkholderia sensu lato contains two further novel genera in the rhizoxinica-symbiotica group Mycetohabitans gen. nov., and Trinickia gen. nov.: implications for the evolution of diazotrophy and nodulation in the Burkholderiaceae.</title>
        <authorList>
            <person name="Estrada-de los Santos P."/>
            <person name="Palmer M."/>
            <person name="Chavez-Ramirez B."/>
            <person name="Beukes C."/>
            <person name="Steenkamp E.T."/>
            <person name="Hirsch A.M."/>
            <person name="Manyaka P."/>
            <person name="Maluk M."/>
            <person name="Lafos M."/>
            <person name="Crook M."/>
            <person name="Gross E."/>
            <person name="Simon M.F."/>
            <person name="Bueno dos Reis Junior F."/>
            <person name="Poole P.S."/>
            <person name="Venter S.N."/>
            <person name="James E.K."/>
        </authorList>
    </citation>
    <scope>NUCLEOTIDE SEQUENCE [LARGE SCALE GENOMIC DNA]</scope>
    <source>
        <strain evidence="1 2">GP25-8</strain>
    </source>
</reference>
<evidence type="ECO:0000313" key="1">
    <source>
        <dbReference type="EMBL" id="PMS18939.1"/>
    </source>
</evidence>
<comment type="caution">
    <text evidence="1">The sequence shown here is derived from an EMBL/GenBank/DDBJ whole genome shotgun (WGS) entry which is preliminary data.</text>
</comment>
<dbReference type="Proteomes" id="UP000235347">
    <property type="component" value="Unassembled WGS sequence"/>
</dbReference>